<name>A0A0F9IB00_9ZZZZ</name>
<keyword evidence="1" id="KW-1133">Transmembrane helix</keyword>
<dbReference type="EMBL" id="LAZR01012853">
    <property type="protein sequence ID" value="KKM24781.1"/>
    <property type="molecule type" value="Genomic_DNA"/>
</dbReference>
<evidence type="ECO:0000313" key="2">
    <source>
        <dbReference type="EMBL" id="KKM24781.1"/>
    </source>
</evidence>
<feature type="transmembrane region" description="Helical" evidence="1">
    <location>
        <begin position="49"/>
        <end position="71"/>
    </location>
</feature>
<gene>
    <name evidence="2" type="ORF">LCGC14_1601710</name>
</gene>
<comment type="caution">
    <text evidence="2">The sequence shown here is derived from an EMBL/GenBank/DDBJ whole genome shotgun (WGS) entry which is preliminary data.</text>
</comment>
<proteinExistence type="predicted"/>
<protein>
    <submittedName>
        <fullName evidence="2">Uncharacterized protein</fullName>
    </submittedName>
</protein>
<keyword evidence="1" id="KW-0812">Transmembrane</keyword>
<evidence type="ECO:0000256" key="1">
    <source>
        <dbReference type="SAM" id="Phobius"/>
    </source>
</evidence>
<organism evidence="2">
    <name type="scientific">marine sediment metagenome</name>
    <dbReference type="NCBI Taxonomy" id="412755"/>
    <lineage>
        <taxon>unclassified sequences</taxon>
        <taxon>metagenomes</taxon>
        <taxon>ecological metagenomes</taxon>
    </lineage>
</organism>
<keyword evidence="1" id="KW-0472">Membrane</keyword>
<sequence>MDAFEWLFAWLERLQEAYLEPQQMSQHLERLEDAWLLYRIERLERRIKWLFLLALVVPLVEVIFIALWLTVMTASM</sequence>
<reference evidence="2" key="1">
    <citation type="journal article" date="2015" name="Nature">
        <title>Complex archaea that bridge the gap between prokaryotes and eukaryotes.</title>
        <authorList>
            <person name="Spang A."/>
            <person name="Saw J.H."/>
            <person name="Jorgensen S.L."/>
            <person name="Zaremba-Niedzwiedzka K."/>
            <person name="Martijn J."/>
            <person name="Lind A.E."/>
            <person name="van Eijk R."/>
            <person name="Schleper C."/>
            <person name="Guy L."/>
            <person name="Ettema T.J."/>
        </authorList>
    </citation>
    <scope>NUCLEOTIDE SEQUENCE</scope>
</reference>
<dbReference type="AlphaFoldDB" id="A0A0F9IB00"/>
<accession>A0A0F9IB00</accession>